<keyword evidence="1" id="KW-0548">Nucleotidyltransferase</keyword>
<sequence>MEALPEPRSHSLRHLHFLASAAAAAGRCVAPLTGRLVRLPRLTCCFAVVSENAPPLRCLLPPESYCWSQHQIIVRTIEMIISEQSVSSNVISSGYDKCKQWSPLVEHFTSPAWCLLLERVGEEIMAYLLKHTLIFMPLGHKNYPQVAGYPINKLCSEMLDHSSKPRSPSYLLIPGGPKKRRERDESILPVSKRQHFASSFCANGISCSLTCFSSHHEEKHRQMNLSEAALEIKVNSVINTKENSSVIQNLNQSTPKLRKRSRPFSWQCHRKRRQLDSQETAVPTSCTSIPTHKNSLPEKCGLKENEVFMGNCWVRQVPRKVTKGAQINILKSLKPNSSDSMLLLESIFGLSDVMKRSNTLPCFENNGFGLSGSASVCPYHSLIKYLKILICRTRRCEHLRLLNKHCVVPTLDQNARNSECSHKKSVWEMVKKRAATCLKDQNNIYLDNAEARDIVMCRSFGFSKLRLLPKENGIRLLANLKASSRMLRKESYCKSEFSGMHKRTDSVKKSVDFHHFRSVNSVLRDTRAVLKGMQLKEPEKLGSSVFDYNDVYRRLCPFLVGLKRGSSTMPAVFMIVSDVSKAFDSVDQNRLLSVVEDVIRDERYTLQLSCQVFCTKKSLSVHENLALLDQNINSRNKSFISRRSPDSILVHQECSKSVKKEGLLFHLIEHEVFCLLSFAHYTMEIWTERYLNDHLCLSLTVCWQGKPARHLEAKLCGYMRPKCHPIFYDSNINSAGVVRLNIFQAFLLCAMKFHCHVCDLSYICKFRTRSYLSIIERSFRYMHFLKEKDRFASLGYDLHPILHLEDGEVEWLGLNAYIQVLKRKQSRHKELLSLLRSKLSAHRLSRKGSTHLNYAVDTSHSSLTWKIKH</sequence>
<dbReference type="InterPro" id="IPR049139">
    <property type="entry name" value="TERT_C"/>
</dbReference>
<gene>
    <name evidence="4" type="ORF">TIFTF001_008433</name>
</gene>
<dbReference type="PANTHER" id="PTHR12066:SF0">
    <property type="entry name" value="TELOMERASE REVERSE TRANSCRIPTASE"/>
    <property type="match status" value="1"/>
</dbReference>
<dbReference type="GO" id="GO:0070034">
    <property type="term" value="F:telomerase RNA binding"/>
    <property type="evidence" value="ECO:0007669"/>
    <property type="project" value="TreeGrafter"/>
</dbReference>
<dbReference type="GO" id="GO:0000781">
    <property type="term" value="C:chromosome, telomeric region"/>
    <property type="evidence" value="ECO:0007669"/>
    <property type="project" value="UniProtKB-SubCell"/>
</dbReference>
<evidence type="ECO:0000259" key="3">
    <source>
        <dbReference type="Pfam" id="PF21399"/>
    </source>
</evidence>
<comment type="subcellular location">
    <subcellularLocation>
        <location evidence="1">Nucleus</location>
    </subcellularLocation>
    <subcellularLocation>
        <location evidence="1">Chromosome</location>
        <location evidence="1">Telomere</location>
    </subcellularLocation>
</comment>
<dbReference type="Gene3D" id="1.10.357.90">
    <property type="match status" value="1"/>
</dbReference>
<dbReference type="InterPro" id="IPR003545">
    <property type="entry name" value="Telomerase_RT"/>
</dbReference>
<protein>
    <recommendedName>
        <fullName evidence="1">Telomerase reverse transcriptase</fullName>
        <ecNumber evidence="1">2.7.7.49</ecNumber>
    </recommendedName>
    <alternativeName>
        <fullName evidence="1">Telomerase catalytic subunit</fullName>
    </alternativeName>
</protein>
<reference evidence="4" key="1">
    <citation type="submission" date="2023-07" db="EMBL/GenBank/DDBJ databases">
        <title>draft genome sequence of fig (Ficus carica).</title>
        <authorList>
            <person name="Takahashi T."/>
            <person name="Nishimura K."/>
        </authorList>
    </citation>
    <scope>NUCLEOTIDE SEQUENCE</scope>
</reference>
<dbReference type="GO" id="GO:0046872">
    <property type="term" value="F:metal ion binding"/>
    <property type="evidence" value="ECO:0007669"/>
    <property type="project" value="UniProtKB-KW"/>
</dbReference>
<dbReference type="Proteomes" id="UP001187192">
    <property type="component" value="Unassembled WGS sequence"/>
</dbReference>
<comment type="catalytic activity">
    <reaction evidence="1">
        <text>DNA(n) + a 2'-deoxyribonucleoside 5'-triphosphate = DNA(n+1) + diphosphate</text>
        <dbReference type="Rhea" id="RHEA:22508"/>
        <dbReference type="Rhea" id="RHEA-COMP:17339"/>
        <dbReference type="Rhea" id="RHEA-COMP:17340"/>
        <dbReference type="ChEBI" id="CHEBI:33019"/>
        <dbReference type="ChEBI" id="CHEBI:61560"/>
        <dbReference type="ChEBI" id="CHEBI:173112"/>
        <dbReference type="EC" id="2.7.7.49"/>
    </reaction>
</comment>
<comment type="function">
    <text evidence="1">Telomerase is a ribonucleoprotein enzyme essential for the replication of chromosome termini in most eukaryotes. It elongates telomeres. It is a reverse transcriptase that adds simple sequence repeats to chromosome ends by copying a template sequence within the RNA component of the enzyme.</text>
</comment>
<proteinExistence type="inferred from homology"/>
<evidence type="ECO:0000256" key="2">
    <source>
        <dbReference type="SAM" id="MobiDB-lite"/>
    </source>
</evidence>
<keyword evidence="1" id="KW-0779">Telomere</keyword>
<comment type="caution">
    <text evidence="4">The sequence shown here is derived from an EMBL/GenBank/DDBJ whole genome shotgun (WGS) entry which is preliminary data.</text>
</comment>
<dbReference type="AlphaFoldDB" id="A0AA88DH25"/>
<keyword evidence="5" id="KW-1185">Reference proteome</keyword>
<dbReference type="EC" id="2.7.7.49" evidence="1"/>
<evidence type="ECO:0000313" key="5">
    <source>
        <dbReference type="Proteomes" id="UP001187192"/>
    </source>
</evidence>
<dbReference type="EMBL" id="BTGU01000009">
    <property type="protein sequence ID" value="GMN39204.1"/>
    <property type="molecule type" value="Genomic_DNA"/>
</dbReference>
<accession>A0AA88DH25</accession>
<feature type="region of interest" description="Disordered" evidence="2">
    <location>
        <begin position="163"/>
        <end position="185"/>
    </location>
</feature>
<keyword evidence="1" id="KW-0460">Magnesium</keyword>
<dbReference type="GO" id="GO:0003720">
    <property type="term" value="F:telomerase activity"/>
    <property type="evidence" value="ECO:0007669"/>
    <property type="project" value="InterPro"/>
</dbReference>
<dbReference type="Pfam" id="PF21399">
    <property type="entry name" value="TERT_C"/>
    <property type="match status" value="1"/>
</dbReference>
<keyword evidence="1" id="KW-0539">Nucleus</keyword>
<keyword evidence="1" id="KW-0479">Metal-binding</keyword>
<keyword evidence="1" id="KW-0808">Transferase</keyword>
<dbReference type="GO" id="GO:0042162">
    <property type="term" value="F:telomeric DNA binding"/>
    <property type="evidence" value="ECO:0007669"/>
    <property type="project" value="TreeGrafter"/>
</dbReference>
<evidence type="ECO:0000256" key="1">
    <source>
        <dbReference type="RuleBase" id="RU365061"/>
    </source>
</evidence>
<keyword evidence="1" id="KW-0695">RNA-directed DNA polymerase</keyword>
<dbReference type="GO" id="GO:0000333">
    <property type="term" value="C:telomerase catalytic core complex"/>
    <property type="evidence" value="ECO:0007669"/>
    <property type="project" value="TreeGrafter"/>
</dbReference>
<feature type="domain" description="Telomerase reverse transcriptase C-terminal extension" evidence="3">
    <location>
        <begin position="709"/>
        <end position="835"/>
    </location>
</feature>
<comment type="similarity">
    <text evidence="1">Belongs to the reverse transcriptase family. Telomerase subfamily.</text>
</comment>
<name>A0AA88DH25_FICCA</name>
<dbReference type="GO" id="GO:0007004">
    <property type="term" value="P:telomere maintenance via telomerase"/>
    <property type="evidence" value="ECO:0007669"/>
    <property type="project" value="TreeGrafter"/>
</dbReference>
<dbReference type="Gene3D" id="1.10.132.70">
    <property type="match status" value="1"/>
</dbReference>
<organism evidence="4 5">
    <name type="scientific">Ficus carica</name>
    <name type="common">Common fig</name>
    <dbReference type="NCBI Taxonomy" id="3494"/>
    <lineage>
        <taxon>Eukaryota</taxon>
        <taxon>Viridiplantae</taxon>
        <taxon>Streptophyta</taxon>
        <taxon>Embryophyta</taxon>
        <taxon>Tracheophyta</taxon>
        <taxon>Spermatophyta</taxon>
        <taxon>Magnoliopsida</taxon>
        <taxon>eudicotyledons</taxon>
        <taxon>Gunneridae</taxon>
        <taxon>Pentapetalae</taxon>
        <taxon>rosids</taxon>
        <taxon>fabids</taxon>
        <taxon>Rosales</taxon>
        <taxon>Moraceae</taxon>
        <taxon>Ficeae</taxon>
        <taxon>Ficus</taxon>
    </lineage>
</organism>
<dbReference type="PANTHER" id="PTHR12066">
    <property type="entry name" value="TELOMERASE REVERSE TRANSCRIPTASE"/>
    <property type="match status" value="1"/>
</dbReference>
<keyword evidence="1" id="KW-0158">Chromosome</keyword>
<evidence type="ECO:0000313" key="4">
    <source>
        <dbReference type="EMBL" id="GMN39204.1"/>
    </source>
</evidence>